<dbReference type="InterPro" id="IPR004158">
    <property type="entry name" value="DUF247_pln"/>
</dbReference>
<reference evidence="1" key="3">
    <citation type="journal article" date="2017" name="Nature">
        <title>Genome sequence of the progenitor of the wheat D genome Aegilops tauschii.</title>
        <authorList>
            <person name="Luo M.C."/>
            <person name="Gu Y.Q."/>
            <person name="Puiu D."/>
            <person name="Wang H."/>
            <person name="Twardziok S.O."/>
            <person name="Deal K.R."/>
            <person name="Huo N."/>
            <person name="Zhu T."/>
            <person name="Wang L."/>
            <person name="Wang Y."/>
            <person name="McGuire P.E."/>
            <person name="Liu S."/>
            <person name="Long H."/>
            <person name="Ramasamy R.K."/>
            <person name="Rodriguez J.C."/>
            <person name="Van S.L."/>
            <person name="Yuan L."/>
            <person name="Wang Z."/>
            <person name="Xia Z."/>
            <person name="Xiao L."/>
            <person name="Anderson O.D."/>
            <person name="Ouyang S."/>
            <person name="Liang Y."/>
            <person name="Zimin A.V."/>
            <person name="Pertea G."/>
            <person name="Qi P."/>
            <person name="Bennetzen J.L."/>
            <person name="Dai X."/>
            <person name="Dawson M.W."/>
            <person name="Muller H.G."/>
            <person name="Kugler K."/>
            <person name="Rivarola-Duarte L."/>
            <person name="Spannagl M."/>
            <person name="Mayer K.F.X."/>
            <person name="Lu F.H."/>
            <person name="Bevan M.W."/>
            <person name="Leroy P."/>
            <person name="Li P."/>
            <person name="You F.M."/>
            <person name="Sun Q."/>
            <person name="Liu Z."/>
            <person name="Lyons E."/>
            <person name="Wicker T."/>
            <person name="Salzberg S.L."/>
            <person name="Devos K.M."/>
            <person name="Dvorak J."/>
        </authorList>
    </citation>
    <scope>NUCLEOTIDE SEQUENCE [LARGE SCALE GENOMIC DNA]</scope>
    <source>
        <strain evidence="1">cv. AL8/78</strain>
    </source>
</reference>
<evidence type="ECO:0000313" key="2">
    <source>
        <dbReference type="Proteomes" id="UP000015105"/>
    </source>
</evidence>
<accession>A0A453D9V4</accession>
<dbReference type="EnsemblPlants" id="AET2Gv21150000.10">
    <property type="protein sequence ID" value="AET2Gv21150000.10"/>
    <property type="gene ID" value="AET2Gv21150000"/>
</dbReference>
<organism evidence="1 2">
    <name type="scientific">Aegilops tauschii subsp. strangulata</name>
    <name type="common">Goatgrass</name>
    <dbReference type="NCBI Taxonomy" id="200361"/>
    <lineage>
        <taxon>Eukaryota</taxon>
        <taxon>Viridiplantae</taxon>
        <taxon>Streptophyta</taxon>
        <taxon>Embryophyta</taxon>
        <taxon>Tracheophyta</taxon>
        <taxon>Spermatophyta</taxon>
        <taxon>Magnoliopsida</taxon>
        <taxon>Liliopsida</taxon>
        <taxon>Poales</taxon>
        <taxon>Poaceae</taxon>
        <taxon>BOP clade</taxon>
        <taxon>Pooideae</taxon>
        <taxon>Triticodae</taxon>
        <taxon>Triticeae</taxon>
        <taxon>Triticinae</taxon>
        <taxon>Aegilops</taxon>
    </lineage>
</organism>
<name>A0A453D9V4_AEGTS</name>
<reference evidence="1" key="4">
    <citation type="submission" date="2019-03" db="UniProtKB">
        <authorList>
            <consortium name="EnsemblPlants"/>
        </authorList>
    </citation>
    <scope>IDENTIFICATION</scope>
</reference>
<reference evidence="1" key="5">
    <citation type="journal article" date="2021" name="G3 (Bethesda)">
        <title>Aegilops tauschii genome assembly Aet v5.0 features greater sequence contiguity and improved annotation.</title>
        <authorList>
            <person name="Wang L."/>
            <person name="Zhu T."/>
            <person name="Rodriguez J.C."/>
            <person name="Deal K.R."/>
            <person name="Dubcovsky J."/>
            <person name="McGuire P.E."/>
            <person name="Lux T."/>
            <person name="Spannagl M."/>
            <person name="Mayer K.F.X."/>
            <person name="Baldrich P."/>
            <person name="Meyers B.C."/>
            <person name="Huo N."/>
            <person name="Gu Y.Q."/>
            <person name="Zhou H."/>
            <person name="Devos K.M."/>
            <person name="Bennetzen J.L."/>
            <person name="Unver T."/>
            <person name="Budak H."/>
            <person name="Gulick P.J."/>
            <person name="Galiba G."/>
            <person name="Kalapos B."/>
            <person name="Nelson D.R."/>
            <person name="Li P."/>
            <person name="You F.M."/>
            <person name="Luo M.C."/>
            <person name="Dvorak J."/>
        </authorList>
    </citation>
    <scope>NUCLEOTIDE SEQUENCE [LARGE SCALE GENOMIC DNA]</scope>
    <source>
        <strain evidence="1">cv. AL8/78</strain>
    </source>
</reference>
<keyword evidence="2" id="KW-1185">Reference proteome</keyword>
<dbReference type="Gramene" id="AET2Gv21150000.10">
    <property type="protein sequence ID" value="AET2Gv21150000.10"/>
    <property type="gene ID" value="AET2Gv21150000"/>
</dbReference>
<dbReference type="STRING" id="200361.A0A453D9V4"/>
<protein>
    <submittedName>
        <fullName evidence="1">Uncharacterized protein</fullName>
    </submittedName>
</protein>
<dbReference type="Pfam" id="PF03140">
    <property type="entry name" value="DUF247"/>
    <property type="match status" value="1"/>
</dbReference>
<dbReference type="AlphaFoldDB" id="A0A453D9V4"/>
<evidence type="ECO:0000313" key="1">
    <source>
        <dbReference type="EnsemblPlants" id="AET2Gv21150000.10"/>
    </source>
</evidence>
<reference evidence="2" key="1">
    <citation type="journal article" date="2014" name="Science">
        <title>Ancient hybridizations among the ancestral genomes of bread wheat.</title>
        <authorList>
            <consortium name="International Wheat Genome Sequencing Consortium,"/>
            <person name="Marcussen T."/>
            <person name="Sandve S.R."/>
            <person name="Heier L."/>
            <person name="Spannagl M."/>
            <person name="Pfeifer M."/>
            <person name="Jakobsen K.S."/>
            <person name="Wulff B.B."/>
            <person name="Steuernagel B."/>
            <person name="Mayer K.F."/>
            <person name="Olsen O.A."/>
        </authorList>
    </citation>
    <scope>NUCLEOTIDE SEQUENCE [LARGE SCALE GENOMIC DNA]</scope>
    <source>
        <strain evidence="2">cv. AL8/78</strain>
    </source>
</reference>
<sequence>RVCQIPEHEAYPPVPKKIAGTRVTGILEMVMSFIDLNFAYGVLEIPQLELNDSSELLFRNVIAFDQTYMYLNIIFYDSENLHMKGLMTYKQFAFILGENVNQILILRNHLQVHFLHNLLHPPILIKYDQQLRNHYIHNISRSCRRPSCRSKGIKLIEENYSWAC</sequence>
<dbReference type="Proteomes" id="UP000015105">
    <property type="component" value="Chromosome 2D"/>
</dbReference>
<reference evidence="2" key="2">
    <citation type="journal article" date="2017" name="Nat. Plants">
        <title>The Aegilops tauschii genome reveals multiple impacts of transposons.</title>
        <authorList>
            <person name="Zhao G."/>
            <person name="Zou C."/>
            <person name="Li K."/>
            <person name="Wang K."/>
            <person name="Li T."/>
            <person name="Gao L."/>
            <person name="Zhang X."/>
            <person name="Wang H."/>
            <person name="Yang Z."/>
            <person name="Liu X."/>
            <person name="Jiang W."/>
            <person name="Mao L."/>
            <person name="Kong X."/>
            <person name="Jiao Y."/>
            <person name="Jia J."/>
        </authorList>
    </citation>
    <scope>NUCLEOTIDE SEQUENCE [LARGE SCALE GENOMIC DNA]</scope>
    <source>
        <strain evidence="2">cv. AL8/78</strain>
    </source>
</reference>
<proteinExistence type="predicted"/>